<reference evidence="4" key="1">
    <citation type="journal article" date="2017" name="Parasit. Vectors">
        <title>Sialotranscriptomics of Rhipicephalus zambeziensis reveals intricate expression profiles of secretory proteins and suggests tight temporal transcriptional regulation during blood-feeding.</title>
        <authorList>
            <person name="de Castro M.H."/>
            <person name="de Klerk D."/>
            <person name="Pienaar R."/>
            <person name="Rees D.J.G."/>
            <person name="Mans B.J."/>
        </authorList>
    </citation>
    <scope>NUCLEOTIDE SEQUENCE</scope>
    <source>
        <tissue evidence="4">Salivary glands</tissue>
    </source>
</reference>
<dbReference type="PANTHER" id="PTHR24258">
    <property type="entry name" value="SERINE PROTEASE-RELATED"/>
    <property type="match status" value="1"/>
</dbReference>
<organism evidence="4">
    <name type="scientific">Rhipicephalus zambeziensis</name>
    <dbReference type="NCBI Taxonomy" id="60191"/>
    <lineage>
        <taxon>Eukaryota</taxon>
        <taxon>Metazoa</taxon>
        <taxon>Ecdysozoa</taxon>
        <taxon>Arthropoda</taxon>
        <taxon>Chelicerata</taxon>
        <taxon>Arachnida</taxon>
        <taxon>Acari</taxon>
        <taxon>Parasitiformes</taxon>
        <taxon>Ixodida</taxon>
        <taxon>Ixodoidea</taxon>
        <taxon>Ixodidae</taxon>
        <taxon>Rhipicephalinae</taxon>
        <taxon>Rhipicephalus</taxon>
        <taxon>Rhipicephalus</taxon>
    </lineage>
</organism>
<dbReference type="SUPFAM" id="SSF50494">
    <property type="entry name" value="Trypsin-like serine proteases"/>
    <property type="match status" value="1"/>
</dbReference>
<comment type="similarity">
    <text evidence="2">Belongs to the peptidase S1 family. CLIP subfamily.</text>
</comment>
<dbReference type="AlphaFoldDB" id="A0A224YK89"/>
<dbReference type="Gene3D" id="2.40.10.10">
    <property type="entry name" value="Trypsin-like serine proteases"/>
    <property type="match status" value="1"/>
</dbReference>
<dbReference type="GO" id="GO:0006508">
    <property type="term" value="P:proteolysis"/>
    <property type="evidence" value="ECO:0007669"/>
    <property type="project" value="UniProtKB-KW"/>
</dbReference>
<protein>
    <submittedName>
        <fullName evidence="4">Secreted serine protease</fullName>
    </submittedName>
</protein>
<dbReference type="SMART" id="SM00020">
    <property type="entry name" value="Tryp_SPc"/>
    <property type="match status" value="1"/>
</dbReference>
<dbReference type="CDD" id="cd00190">
    <property type="entry name" value="Tryp_SPc"/>
    <property type="match status" value="1"/>
</dbReference>
<dbReference type="InterPro" id="IPR001254">
    <property type="entry name" value="Trypsin_dom"/>
</dbReference>
<dbReference type="Pfam" id="PF00089">
    <property type="entry name" value="Trypsin"/>
    <property type="match status" value="1"/>
</dbReference>
<feature type="domain" description="Peptidase S1" evidence="3">
    <location>
        <begin position="1"/>
        <end position="186"/>
    </location>
</feature>
<sequence>MYANSTKADRIEAYYGSNDWTRGEMLRVTRIIPHPKHYKGGRPNDIAIFVVEKPFKYGTNARPICIPTAPVNILGTDNIVAGWGYLKEGGPPTKYLQYTTIRVLPNNMCSAAYPTKYDSRVMFCAYRMGTDSCQGDSGGPAMSRDVRGRYLQVGIVSFGRGCARKNIPGVYARVDVFAPWLTKVVGSFDQLYSIKVSLPLQPYTISPPIIQFL</sequence>
<evidence type="ECO:0000256" key="2">
    <source>
        <dbReference type="ARBA" id="ARBA00024195"/>
    </source>
</evidence>
<dbReference type="PROSITE" id="PS50240">
    <property type="entry name" value="TRYPSIN_DOM"/>
    <property type="match status" value="1"/>
</dbReference>
<name>A0A224YK89_9ACAR</name>
<dbReference type="GO" id="GO:0004252">
    <property type="term" value="F:serine-type endopeptidase activity"/>
    <property type="evidence" value="ECO:0007669"/>
    <property type="project" value="InterPro"/>
</dbReference>
<dbReference type="EMBL" id="GFPF01005033">
    <property type="protein sequence ID" value="MAA16179.1"/>
    <property type="molecule type" value="Transcribed_RNA"/>
</dbReference>
<evidence type="ECO:0000259" key="3">
    <source>
        <dbReference type="PROSITE" id="PS50240"/>
    </source>
</evidence>
<keyword evidence="4" id="KW-0378">Hydrolase</keyword>
<keyword evidence="1" id="KW-1015">Disulfide bond</keyword>
<dbReference type="FunFam" id="2.40.10.10:FF:000002">
    <property type="entry name" value="Transmembrane protease serine"/>
    <property type="match status" value="1"/>
</dbReference>
<evidence type="ECO:0000313" key="4">
    <source>
        <dbReference type="EMBL" id="MAA16179.1"/>
    </source>
</evidence>
<evidence type="ECO:0000256" key="1">
    <source>
        <dbReference type="ARBA" id="ARBA00023157"/>
    </source>
</evidence>
<dbReference type="InterPro" id="IPR043504">
    <property type="entry name" value="Peptidase_S1_PA_chymotrypsin"/>
</dbReference>
<dbReference type="PANTHER" id="PTHR24258:SF116">
    <property type="entry name" value="FI16631P1-RELATED"/>
    <property type="match status" value="1"/>
</dbReference>
<keyword evidence="4" id="KW-0645">Protease</keyword>
<accession>A0A224YK89</accession>
<dbReference type="InterPro" id="IPR009003">
    <property type="entry name" value="Peptidase_S1_PA"/>
</dbReference>
<proteinExistence type="inferred from homology"/>